<dbReference type="Proteomes" id="UP001153069">
    <property type="component" value="Unassembled WGS sequence"/>
</dbReference>
<evidence type="ECO:0000256" key="1">
    <source>
        <dbReference type="SAM" id="MobiDB-lite"/>
    </source>
</evidence>
<dbReference type="SUPFAM" id="SSF52047">
    <property type="entry name" value="RNI-like"/>
    <property type="match status" value="1"/>
</dbReference>
<proteinExistence type="predicted"/>
<accession>A0A9N8DPY0</accession>
<dbReference type="InterPro" id="IPR032675">
    <property type="entry name" value="LRR_dom_sf"/>
</dbReference>
<feature type="region of interest" description="Disordered" evidence="1">
    <location>
        <begin position="1"/>
        <end position="22"/>
    </location>
</feature>
<reference evidence="2" key="1">
    <citation type="submission" date="2020-06" db="EMBL/GenBank/DDBJ databases">
        <authorList>
            <consortium name="Plant Systems Biology data submission"/>
        </authorList>
    </citation>
    <scope>NUCLEOTIDE SEQUENCE</scope>
    <source>
        <strain evidence="2">D6</strain>
    </source>
</reference>
<dbReference type="EMBL" id="CAICTM010000270">
    <property type="protein sequence ID" value="CAB9506572.1"/>
    <property type="molecule type" value="Genomic_DNA"/>
</dbReference>
<name>A0A9N8DPY0_9STRA</name>
<sequence>MQAVPNDHDDETNNNVLDGNPHDTEAVLDISLSEQGARALSRHLPNVETLYIRSLIDEDDDNNNHVPINNHNRPAIGNVTDEQIVSMFSILGDHQRLRHLVLDNLDALQEDDRVFPLEALTVLVQKARHLKSLQLDMDVAISGTPVHGRAFLLALRQHSSLETLELTEFGNARSTILASEFSPLMVPNRWKELSLSGGQQITDQQVDIAILQSQALTKLLVDSNGDFQRHLSRVLEALQNQQCQHLHELVVLDDLTEQTALDFASMIRHNHRTLQYLFLSLGIQSRYGTLITEALLHNNHIHSIRFVMSGERNGDATALVHHLRHNRTLKRIHIHFQGLFSQDRVNEVFLKPFLDILREDNYTLERIKLDKCHSAFSLSREVEFFLQLNRAGRNELLESTINSNINNTRTDVVRRLWANKIIQHRSNVNVVFYFLLQNPSFLPATV</sequence>
<keyword evidence="3" id="KW-1185">Reference proteome</keyword>
<evidence type="ECO:0000313" key="3">
    <source>
        <dbReference type="Proteomes" id="UP001153069"/>
    </source>
</evidence>
<comment type="caution">
    <text evidence="2">The sequence shown here is derived from an EMBL/GenBank/DDBJ whole genome shotgun (WGS) entry which is preliminary data.</text>
</comment>
<dbReference type="Gene3D" id="3.80.10.10">
    <property type="entry name" value="Ribonuclease Inhibitor"/>
    <property type="match status" value="2"/>
</dbReference>
<evidence type="ECO:0000313" key="2">
    <source>
        <dbReference type="EMBL" id="CAB9506572.1"/>
    </source>
</evidence>
<protein>
    <submittedName>
        <fullName evidence="2">Uncharacterized protein</fullName>
    </submittedName>
</protein>
<dbReference type="AlphaFoldDB" id="A0A9N8DPY0"/>
<organism evidence="2 3">
    <name type="scientific">Seminavis robusta</name>
    <dbReference type="NCBI Taxonomy" id="568900"/>
    <lineage>
        <taxon>Eukaryota</taxon>
        <taxon>Sar</taxon>
        <taxon>Stramenopiles</taxon>
        <taxon>Ochrophyta</taxon>
        <taxon>Bacillariophyta</taxon>
        <taxon>Bacillariophyceae</taxon>
        <taxon>Bacillariophycidae</taxon>
        <taxon>Naviculales</taxon>
        <taxon>Naviculaceae</taxon>
        <taxon>Seminavis</taxon>
    </lineage>
</organism>
<gene>
    <name evidence="2" type="ORF">SEMRO_271_G104600.1</name>
</gene>